<proteinExistence type="predicted"/>
<feature type="compositionally biased region" description="Basic and acidic residues" evidence="1">
    <location>
        <begin position="358"/>
        <end position="368"/>
    </location>
</feature>
<gene>
    <name evidence="3" type="ORF">EJ05DRAFT_484453</name>
</gene>
<feature type="compositionally biased region" description="Low complexity" evidence="1">
    <location>
        <begin position="369"/>
        <end position="388"/>
    </location>
</feature>
<dbReference type="Proteomes" id="UP000799437">
    <property type="component" value="Unassembled WGS sequence"/>
</dbReference>
<protein>
    <submittedName>
        <fullName evidence="3">Uncharacterized protein</fullName>
    </submittedName>
</protein>
<dbReference type="AlphaFoldDB" id="A0A6A6WAA4"/>
<keyword evidence="4" id="KW-1185">Reference proteome</keyword>
<evidence type="ECO:0000313" key="3">
    <source>
        <dbReference type="EMBL" id="KAF2759505.1"/>
    </source>
</evidence>
<keyword evidence="2" id="KW-1133">Transmembrane helix</keyword>
<accession>A0A6A6WAA4</accession>
<dbReference type="OrthoDB" id="5215637at2759"/>
<feature type="transmembrane region" description="Helical" evidence="2">
    <location>
        <begin position="60"/>
        <end position="87"/>
    </location>
</feature>
<name>A0A6A6WAA4_9PEZI</name>
<keyword evidence="2" id="KW-0812">Transmembrane</keyword>
<feature type="compositionally biased region" description="Low complexity" evidence="1">
    <location>
        <begin position="454"/>
        <end position="468"/>
    </location>
</feature>
<organism evidence="3 4">
    <name type="scientific">Pseudovirgaria hyperparasitica</name>
    <dbReference type="NCBI Taxonomy" id="470096"/>
    <lineage>
        <taxon>Eukaryota</taxon>
        <taxon>Fungi</taxon>
        <taxon>Dikarya</taxon>
        <taxon>Ascomycota</taxon>
        <taxon>Pezizomycotina</taxon>
        <taxon>Dothideomycetes</taxon>
        <taxon>Dothideomycetes incertae sedis</taxon>
        <taxon>Acrospermales</taxon>
        <taxon>Acrospermaceae</taxon>
        <taxon>Pseudovirgaria</taxon>
    </lineage>
</organism>
<feature type="compositionally biased region" description="Basic and acidic residues" evidence="1">
    <location>
        <begin position="253"/>
        <end position="277"/>
    </location>
</feature>
<feature type="transmembrane region" description="Helical" evidence="2">
    <location>
        <begin position="197"/>
        <end position="219"/>
    </location>
</feature>
<evidence type="ECO:0000256" key="1">
    <source>
        <dbReference type="SAM" id="MobiDB-lite"/>
    </source>
</evidence>
<evidence type="ECO:0000313" key="4">
    <source>
        <dbReference type="Proteomes" id="UP000799437"/>
    </source>
</evidence>
<evidence type="ECO:0000256" key="2">
    <source>
        <dbReference type="SAM" id="Phobius"/>
    </source>
</evidence>
<feature type="region of interest" description="Disordered" evidence="1">
    <location>
        <begin position="326"/>
        <end position="496"/>
    </location>
</feature>
<feature type="compositionally biased region" description="Polar residues" evidence="1">
    <location>
        <begin position="283"/>
        <end position="293"/>
    </location>
</feature>
<keyword evidence="2" id="KW-0472">Membrane</keyword>
<feature type="compositionally biased region" description="Polar residues" evidence="1">
    <location>
        <begin position="339"/>
        <end position="357"/>
    </location>
</feature>
<dbReference type="RefSeq" id="XP_033601956.1">
    <property type="nucleotide sequence ID" value="XM_033745346.1"/>
</dbReference>
<sequence>MPACLVPVAPRASSIAADTCAEHGTQVAVWSIAAWSGSIEREIVVPFSYRCGERGSAHELPFVVVLFSFVMYRGFLIRVALVLVLALCGAAQDDSQRCWYPDGKTQPPDHVPCNKPDGGESPGGIAVLHGCDADPMGRYTCGINSTCNENNVVIVNGNDEFDFRPAQLQALIASTTPSPLETSSEIPNTGFSAVEMAGVGIGVGIPLLIAITTLAFLLWREKRHVRDIQKQAEKDLLTITSTHQTEIARHENIGFNRGRESLTSKTERVPLELDSRYRHPNKGSMSSGSTAVTQARPELSATASHIYIPKEARLIKQSLEGQVSPASSSLYHASPHAGRSSQDVQTRSRTSSSVADTRTSRDNMDLHSSRSPPTSRSPRAGPSRSSATVGSSRDNIKMHSRSPPVTGSPRDASSWSPVRAGPSREMDHPSRSPQAVGRSSREYQTRSPTFGTYSPVDPSPVSSGSPVGRLREEEVRNTSAQRGTASPWDDRTPRWI</sequence>
<dbReference type="GeneID" id="54486400"/>
<dbReference type="EMBL" id="ML996569">
    <property type="protein sequence ID" value="KAF2759505.1"/>
    <property type="molecule type" value="Genomic_DNA"/>
</dbReference>
<feature type="region of interest" description="Disordered" evidence="1">
    <location>
        <begin position="253"/>
        <end position="295"/>
    </location>
</feature>
<reference evidence="3" key="1">
    <citation type="journal article" date="2020" name="Stud. Mycol.">
        <title>101 Dothideomycetes genomes: a test case for predicting lifestyles and emergence of pathogens.</title>
        <authorList>
            <person name="Haridas S."/>
            <person name="Albert R."/>
            <person name="Binder M."/>
            <person name="Bloem J."/>
            <person name="Labutti K."/>
            <person name="Salamov A."/>
            <person name="Andreopoulos B."/>
            <person name="Baker S."/>
            <person name="Barry K."/>
            <person name="Bills G."/>
            <person name="Bluhm B."/>
            <person name="Cannon C."/>
            <person name="Castanera R."/>
            <person name="Culley D."/>
            <person name="Daum C."/>
            <person name="Ezra D."/>
            <person name="Gonzalez J."/>
            <person name="Henrissat B."/>
            <person name="Kuo A."/>
            <person name="Liang C."/>
            <person name="Lipzen A."/>
            <person name="Lutzoni F."/>
            <person name="Magnuson J."/>
            <person name="Mondo S."/>
            <person name="Nolan M."/>
            <person name="Ohm R."/>
            <person name="Pangilinan J."/>
            <person name="Park H.-J."/>
            <person name="Ramirez L."/>
            <person name="Alfaro M."/>
            <person name="Sun H."/>
            <person name="Tritt A."/>
            <person name="Yoshinaga Y."/>
            <person name="Zwiers L.-H."/>
            <person name="Turgeon B."/>
            <person name="Goodwin S."/>
            <person name="Spatafora J."/>
            <person name="Crous P."/>
            <person name="Grigoriev I."/>
        </authorList>
    </citation>
    <scope>NUCLEOTIDE SEQUENCE</scope>
    <source>
        <strain evidence="3">CBS 121739</strain>
    </source>
</reference>